<sequence>MSNVGTRDLLLSIIDDIELISKELFESLIASKGQKLTSGELSQLAELLVLKDQELKSTLLIAAEQAETQKKIDALQAEVEKVDNDIHHLQKYLKEAEHLLNLKFGF</sequence>
<keyword evidence="4 8" id="KW-0805">Transcription regulation</keyword>
<evidence type="ECO:0000313" key="11">
    <source>
        <dbReference type="Proteomes" id="UP001497382"/>
    </source>
</evidence>
<evidence type="ECO:0000256" key="8">
    <source>
        <dbReference type="RuleBase" id="RU364141"/>
    </source>
</evidence>
<comment type="function">
    <text evidence="8">Component of the Mediator complex, a coactivator involved in the regulated transcription of nearly all RNA polymerase II-dependent genes. Mediator functions as a bridge to convey information from gene-specific regulatory proteins to the basal RNA polymerase II transcription machinery. Mediator is recruited to promoters by direct interactions with regulatory proteins and serves as a scaffold for the assembly of a functional preinitiation complex with RNA polymerase II and the general transcription factors.</text>
</comment>
<dbReference type="AlphaFoldDB" id="A0AAV2AVZ2"/>
<keyword evidence="11" id="KW-1185">Reference proteome</keyword>
<dbReference type="GO" id="GO:0016592">
    <property type="term" value="C:mediator complex"/>
    <property type="evidence" value="ECO:0007669"/>
    <property type="project" value="InterPro"/>
</dbReference>
<evidence type="ECO:0000313" key="10">
    <source>
        <dbReference type="EMBL" id="CAL1288238.1"/>
    </source>
</evidence>
<evidence type="ECO:0000256" key="4">
    <source>
        <dbReference type="ARBA" id="ARBA00023015"/>
    </source>
</evidence>
<comment type="similarity">
    <text evidence="2 8">Belongs to the Mediator complex subunit 4 family.</text>
</comment>
<feature type="coiled-coil region" evidence="9">
    <location>
        <begin position="65"/>
        <end position="92"/>
    </location>
</feature>
<proteinExistence type="inferred from homology"/>
<dbReference type="PANTHER" id="PTHR13208">
    <property type="entry name" value="MEDIATOR OF RNA POLYMERASE II TRANSCRIPTION SUBUNIT 4"/>
    <property type="match status" value="1"/>
</dbReference>
<evidence type="ECO:0000256" key="5">
    <source>
        <dbReference type="ARBA" id="ARBA00023163"/>
    </source>
</evidence>
<dbReference type="EMBL" id="CAXIEN010000228">
    <property type="protein sequence ID" value="CAL1288238.1"/>
    <property type="molecule type" value="Genomic_DNA"/>
</dbReference>
<reference evidence="10 11" key="1">
    <citation type="submission" date="2024-04" db="EMBL/GenBank/DDBJ databases">
        <authorList>
            <person name="Rising A."/>
            <person name="Reimegard J."/>
            <person name="Sonavane S."/>
            <person name="Akerstrom W."/>
            <person name="Nylinder S."/>
            <person name="Hedman E."/>
            <person name="Kallberg Y."/>
        </authorList>
    </citation>
    <scope>NUCLEOTIDE SEQUENCE [LARGE SCALE GENOMIC DNA]</scope>
</reference>
<gene>
    <name evidence="8" type="primary">MED4</name>
    <name evidence="10" type="ORF">LARSCL_LOCUS15231</name>
</gene>
<dbReference type="GO" id="GO:0003712">
    <property type="term" value="F:transcription coregulator activity"/>
    <property type="evidence" value="ECO:0007669"/>
    <property type="project" value="InterPro"/>
</dbReference>
<evidence type="ECO:0000256" key="7">
    <source>
        <dbReference type="ARBA" id="ARBA00031257"/>
    </source>
</evidence>
<evidence type="ECO:0000256" key="3">
    <source>
        <dbReference type="ARBA" id="ARBA00020629"/>
    </source>
</evidence>
<evidence type="ECO:0000256" key="1">
    <source>
        <dbReference type="ARBA" id="ARBA00004123"/>
    </source>
</evidence>
<name>A0AAV2AVZ2_9ARAC</name>
<dbReference type="PANTHER" id="PTHR13208:SF2">
    <property type="entry name" value="MEDIATOR OF RNA POLYMERASE II TRANSCRIPTION SUBUNIT 4"/>
    <property type="match status" value="1"/>
</dbReference>
<accession>A0AAV2AVZ2</accession>
<keyword evidence="8" id="KW-0010">Activator</keyword>
<keyword evidence="5 8" id="KW-0804">Transcription</keyword>
<protein>
    <recommendedName>
        <fullName evidence="3 8">Mediator of RNA polymerase II transcription subunit 4</fullName>
    </recommendedName>
    <alternativeName>
        <fullName evidence="7 8">Mediator complex subunit 4</fullName>
    </alternativeName>
</protein>
<dbReference type="Pfam" id="PF10018">
    <property type="entry name" value="Med4"/>
    <property type="match status" value="1"/>
</dbReference>
<evidence type="ECO:0000256" key="6">
    <source>
        <dbReference type="ARBA" id="ARBA00023242"/>
    </source>
</evidence>
<organism evidence="10 11">
    <name type="scientific">Larinioides sclopetarius</name>
    <dbReference type="NCBI Taxonomy" id="280406"/>
    <lineage>
        <taxon>Eukaryota</taxon>
        <taxon>Metazoa</taxon>
        <taxon>Ecdysozoa</taxon>
        <taxon>Arthropoda</taxon>
        <taxon>Chelicerata</taxon>
        <taxon>Arachnida</taxon>
        <taxon>Araneae</taxon>
        <taxon>Araneomorphae</taxon>
        <taxon>Entelegynae</taxon>
        <taxon>Araneoidea</taxon>
        <taxon>Araneidae</taxon>
        <taxon>Larinioides</taxon>
    </lineage>
</organism>
<keyword evidence="9" id="KW-0175">Coiled coil</keyword>
<evidence type="ECO:0000256" key="9">
    <source>
        <dbReference type="SAM" id="Coils"/>
    </source>
</evidence>
<comment type="subunit">
    <text evidence="8">Component of the Mediator complex.</text>
</comment>
<comment type="subcellular location">
    <subcellularLocation>
        <location evidence="1 8">Nucleus</location>
    </subcellularLocation>
</comment>
<dbReference type="GO" id="GO:0070847">
    <property type="term" value="C:core mediator complex"/>
    <property type="evidence" value="ECO:0007669"/>
    <property type="project" value="TreeGrafter"/>
</dbReference>
<dbReference type="GO" id="GO:0006357">
    <property type="term" value="P:regulation of transcription by RNA polymerase II"/>
    <property type="evidence" value="ECO:0007669"/>
    <property type="project" value="InterPro"/>
</dbReference>
<evidence type="ECO:0000256" key="2">
    <source>
        <dbReference type="ARBA" id="ARBA00009626"/>
    </source>
</evidence>
<keyword evidence="6 8" id="KW-0539">Nucleus</keyword>
<comment type="caution">
    <text evidence="10">The sequence shown here is derived from an EMBL/GenBank/DDBJ whole genome shotgun (WGS) entry which is preliminary data.</text>
</comment>
<dbReference type="InterPro" id="IPR019258">
    <property type="entry name" value="Mediator_Med4"/>
</dbReference>
<dbReference type="Proteomes" id="UP001497382">
    <property type="component" value="Unassembled WGS sequence"/>
</dbReference>